<dbReference type="HOGENOM" id="CLU_2945146_0_0_1"/>
<organism evidence="1 3">
    <name type="scientific">Medicago truncatula</name>
    <name type="common">Barrel medic</name>
    <name type="synonym">Medicago tribuloides</name>
    <dbReference type="NCBI Taxonomy" id="3880"/>
    <lineage>
        <taxon>Eukaryota</taxon>
        <taxon>Viridiplantae</taxon>
        <taxon>Streptophyta</taxon>
        <taxon>Embryophyta</taxon>
        <taxon>Tracheophyta</taxon>
        <taxon>Spermatophyta</taxon>
        <taxon>Magnoliopsida</taxon>
        <taxon>eudicotyledons</taxon>
        <taxon>Gunneridae</taxon>
        <taxon>Pentapetalae</taxon>
        <taxon>rosids</taxon>
        <taxon>fabids</taxon>
        <taxon>Fabales</taxon>
        <taxon>Fabaceae</taxon>
        <taxon>Papilionoideae</taxon>
        <taxon>50 kb inversion clade</taxon>
        <taxon>NPAAA clade</taxon>
        <taxon>Hologalegina</taxon>
        <taxon>IRL clade</taxon>
        <taxon>Trifolieae</taxon>
        <taxon>Medicago</taxon>
    </lineage>
</organism>
<dbReference type="Proteomes" id="UP000002051">
    <property type="component" value="Chromosome 2"/>
</dbReference>
<protein>
    <submittedName>
        <fullName evidence="1 2">Uncharacterized protein</fullName>
    </submittedName>
</protein>
<evidence type="ECO:0000313" key="1">
    <source>
        <dbReference type="EMBL" id="AES65306.1"/>
    </source>
</evidence>
<dbReference type="EnsemblPlants" id="AES65306">
    <property type="protein sequence ID" value="AES65306"/>
    <property type="gene ID" value="MTR_2g037860"/>
</dbReference>
<sequence length="60" mass="6823">MEIKKSDQVVIHTHLHNSYGEGGRWKLIPWGEVVVYCKNRGMSVSFKETSGEVSVSFLKL</sequence>
<keyword evidence="3" id="KW-1185">Reference proteome</keyword>
<proteinExistence type="predicted"/>
<accession>G7IG68</accession>
<dbReference type="AlphaFoldDB" id="G7IG68"/>
<reference evidence="2" key="3">
    <citation type="submission" date="2015-04" db="UniProtKB">
        <authorList>
            <consortium name="EnsemblPlants"/>
        </authorList>
    </citation>
    <scope>IDENTIFICATION</scope>
    <source>
        <strain evidence="2">cv. Jemalong A17</strain>
    </source>
</reference>
<reference evidence="1 3" key="1">
    <citation type="journal article" date="2011" name="Nature">
        <title>The Medicago genome provides insight into the evolution of rhizobial symbioses.</title>
        <authorList>
            <person name="Young N.D."/>
            <person name="Debelle F."/>
            <person name="Oldroyd G.E."/>
            <person name="Geurts R."/>
            <person name="Cannon S.B."/>
            <person name="Udvardi M.K."/>
            <person name="Benedito V.A."/>
            <person name="Mayer K.F."/>
            <person name="Gouzy J."/>
            <person name="Schoof H."/>
            <person name="Van de Peer Y."/>
            <person name="Proost S."/>
            <person name="Cook D.R."/>
            <person name="Meyers B.C."/>
            <person name="Spannagl M."/>
            <person name="Cheung F."/>
            <person name="De Mita S."/>
            <person name="Krishnakumar V."/>
            <person name="Gundlach H."/>
            <person name="Zhou S."/>
            <person name="Mudge J."/>
            <person name="Bharti A.K."/>
            <person name="Murray J.D."/>
            <person name="Naoumkina M.A."/>
            <person name="Rosen B."/>
            <person name="Silverstein K.A."/>
            <person name="Tang H."/>
            <person name="Rombauts S."/>
            <person name="Zhao P.X."/>
            <person name="Zhou P."/>
            <person name="Barbe V."/>
            <person name="Bardou P."/>
            <person name="Bechner M."/>
            <person name="Bellec A."/>
            <person name="Berger A."/>
            <person name="Berges H."/>
            <person name="Bidwell S."/>
            <person name="Bisseling T."/>
            <person name="Choisne N."/>
            <person name="Couloux A."/>
            <person name="Denny R."/>
            <person name="Deshpande S."/>
            <person name="Dai X."/>
            <person name="Doyle J.J."/>
            <person name="Dudez A.M."/>
            <person name="Farmer A.D."/>
            <person name="Fouteau S."/>
            <person name="Franken C."/>
            <person name="Gibelin C."/>
            <person name="Gish J."/>
            <person name="Goldstein S."/>
            <person name="Gonzalez A.J."/>
            <person name="Green P.J."/>
            <person name="Hallab A."/>
            <person name="Hartog M."/>
            <person name="Hua A."/>
            <person name="Humphray S.J."/>
            <person name="Jeong D.H."/>
            <person name="Jing Y."/>
            <person name="Jocker A."/>
            <person name="Kenton S.M."/>
            <person name="Kim D.J."/>
            <person name="Klee K."/>
            <person name="Lai H."/>
            <person name="Lang C."/>
            <person name="Lin S."/>
            <person name="Macmil S.L."/>
            <person name="Magdelenat G."/>
            <person name="Matthews L."/>
            <person name="McCorrison J."/>
            <person name="Monaghan E.L."/>
            <person name="Mun J.H."/>
            <person name="Najar F.Z."/>
            <person name="Nicholson C."/>
            <person name="Noirot C."/>
            <person name="O'Bleness M."/>
            <person name="Paule C.R."/>
            <person name="Poulain J."/>
            <person name="Prion F."/>
            <person name="Qin B."/>
            <person name="Qu C."/>
            <person name="Retzel E.F."/>
            <person name="Riddle C."/>
            <person name="Sallet E."/>
            <person name="Samain S."/>
            <person name="Samson N."/>
            <person name="Sanders I."/>
            <person name="Saurat O."/>
            <person name="Scarpelli C."/>
            <person name="Schiex T."/>
            <person name="Segurens B."/>
            <person name="Severin A.J."/>
            <person name="Sherrier D.J."/>
            <person name="Shi R."/>
            <person name="Sims S."/>
            <person name="Singer S.R."/>
            <person name="Sinharoy S."/>
            <person name="Sterck L."/>
            <person name="Viollet A."/>
            <person name="Wang B.B."/>
            <person name="Wang K."/>
            <person name="Wang M."/>
            <person name="Wang X."/>
            <person name="Warfsmann J."/>
            <person name="Weissenbach J."/>
            <person name="White D.D."/>
            <person name="White J.D."/>
            <person name="Wiley G.B."/>
            <person name="Wincker P."/>
            <person name="Xing Y."/>
            <person name="Yang L."/>
            <person name="Yao Z."/>
            <person name="Ying F."/>
            <person name="Zhai J."/>
            <person name="Zhou L."/>
            <person name="Zuber A."/>
            <person name="Denarie J."/>
            <person name="Dixon R.A."/>
            <person name="May G.D."/>
            <person name="Schwartz D.C."/>
            <person name="Rogers J."/>
            <person name="Quetier F."/>
            <person name="Town C.D."/>
            <person name="Roe B.A."/>
        </authorList>
    </citation>
    <scope>NUCLEOTIDE SEQUENCE [LARGE SCALE GENOMIC DNA]</scope>
    <source>
        <strain evidence="1">A17</strain>
        <strain evidence="2 3">cv. Jemalong A17</strain>
    </source>
</reference>
<evidence type="ECO:0000313" key="3">
    <source>
        <dbReference type="Proteomes" id="UP000002051"/>
    </source>
</evidence>
<evidence type="ECO:0000313" key="2">
    <source>
        <dbReference type="EnsemblPlants" id="AES65306"/>
    </source>
</evidence>
<dbReference type="PaxDb" id="3880-AES65306"/>
<gene>
    <name evidence="1" type="ordered locus">MTR_2g037860</name>
</gene>
<dbReference type="EMBL" id="CM001218">
    <property type="protein sequence ID" value="AES65306.1"/>
    <property type="molecule type" value="Genomic_DNA"/>
</dbReference>
<reference evidence="1 3" key="2">
    <citation type="journal article" date="2014" name="BMC Genomics">
        <title>An improved genome release (version Mt4.0) for the model legume Medicago truncatula.</title>
        <authorList>
            <person name="Tang H."/>
            <person name="Krishnakumar V."/>
            <person name="Bidwell S."/>
            <person name="Rosen B."/>
            <person name="Chan A."/>
            <person name="Zhou S."/>
            <person name="Gentzbittel L."/>
            <person name="Childs K.L."/>
            <person name="Yandell M."/>
            <person name="Gundlach H."/>
            <person name="Mayer K.F."/>
            <person name="Schwartz D.C."/>
            <person name="Town C.D."/>
        </authorList>
    </citation>
    <scope>GENOME REANNOTATION</scope>
    <source>
        <strain evidence="2 3">cv. Jemalong A17</strain>
    </source>
</reference>
<name>G7IG68_MEDTR</name>